<feature type="domain" description="Fido" evidence="3">
    <location>
        <begin position="89"/>
        <end position="224"/>
    </location>
</feature>
<dbReference type="AlphaFoldDB" id="A0A917ARZ7"/>
<dbReference type="Gene3D" id="1.10.3290.10">
    <property type="entry name" value="Fido-like domain"/>
    <property type="match status" value="1"/>
</dbReference>
<dbReference type="GO" id="GO:0051301">
    <property type="term" value="P:cell division"/>
    <property type="evidence" value="ECO:0007669"/>
    <property type="project" value="UniProtKB-KW"/>
</dbReference>
<keyword evidence="4" id="KW-0132">Cell division</keyword>
<reference evidence="4" key="2">
    <citation type="submission" date="2020-09" db="EMBL/GenBank/DDBJ databases">
        <authorList>
            <person name="Sun Q."/>
            <person name="Zhou Y."/>
        </authorList>
    </citation>
    <scope>NUCLEOTIDE SEQUENCE</scope>
    <source>
        <strain evidence="4">CGMCC 1.12698</strain>
    </source>
</reference>
<dbReference type="InterPro" id="IPR003812">
    <property type="entry name" value="Fido"/>
</dbReference>
<evidence type="ECO:0000259" key="3">
    <source>
        <dbReference type="PROSITE" id="PS51459"/>
    </source>
</evidence>
<evidence type="ECO:0000313" key="5">
    <source>
        <dbReference type="Proteomes" id="UP000605259"/>
    </source>
</evidence>
<reference evidence="4" key="1">
    <citation type="journal article" date="2014" name="Int. J. Syst. Evol. Microbiol.">
        <title>Complete genome sequence of Corynebacterium casei LMG S-19264T (=DSM 44701T), isolated from a smear-ripened cheese.</title>
        <authorList>
            <consortium name="US DOE Joint Genome Institute (JGI-PGF)"/>
            <person name="Walter F."/>
            <person name="Albersmeier A."/>
            <person name="Kalinowski J."/>
            <person name="Ruckert C."/>
        </authorList>
    </citation>
    <scope>NUCLEOTIDE SEQUENCE</scope>
    <source>
        <strain evidence="4">CGMCC 1.12698</strain>
    </source>
</reference>
<dbReference type="PANTHER" id="PTHR13504">
    <property type="entry name" value="FIDO DOMAIN-CONTAINING PROTEIN DDB_G0283145"/>
    <property type="match status" value="1"/>
</dbReference>
<evidence type="ECO:0000313" key="4">
    <source>
        <dbReference type="EMBL" id="GGE68439.1"/>
    </source>
</evidence>
<dbReference type="PANTHER" id="PTHR13504:SF38">
    <property type="entry name" value="FIDO DOMAIN-CONTAINING PROTEIN"/>
    <property type="match status" value="1"/>
</dbReference>
<dbReference type="SUPFAM" id="SSF140931">
    <property type="entry name" value="Fic-like"/>
    <property type="match status" value="1"/>
</dbReference>
<dbReference type="RefSeq" id="WP_188388043.1">
    <property type="nucleotide sequence ID" value="NZ_BMFK01000001.1"/>
</dbReference>
<accession>A0A917ARZ7</accession>
<sequence length="237" mass="27918">MSHPKVDMLKRIYDKNQTEFVESREGINRNLQMESAYHHNAFEGNTLTYADVRQVVMHSLAVGNKTLREHFEIINYIKAMNYLYQQPKLNEQVVKQVHRILVENIEEDGGVYRTKDVSIFAEYHKLPSHQFLPTEMIRLFEYYENAEKEHPIDAAVTFHCRLLEMHPFAQKNELLAKLVLNYLLMDAYYPCIFIPMHQQKEYTTAIERAVIAKDYTPAIQLVSKQVEENLAKRLRVG</sequence>
<proteinExistence type="predicted"/>
<evidence type="ECO:0000256" key="2">
    <source>
        <dbReference type="PIRSR" id="PIRSR640198-3"/>
    </source>
</evidence>
<feature type="active site" evidence="1">
    <location>
        <position position="166"/>
    </location>
</feature>
<comment type="caution">
    <text evidence="4">The sequence shown here is derived from an EMBL/GenBank/DDBJ whole genome shotgun (WGS) entry which is preliminary data.</text>
</comment>
<keyword evidence="4" id="KW-0131">Cell cycle</keyword>
<feature type="site" description="Important for autoinhibition of adenylyltransferase activity" evidence="2">
    <location>
        <position position="43"/>
    </location>
</feature>
<protein>
    <submittedName>
        <fullName evidence="4">Cell division protein Fic</fullName>
    </submittedName>
</protein>
<name>A0A917ARZ7_9BACI</name>
<keyword evidence="5" id="KW-1185">Reference proteome</keyword>
<organism evidence="4 5">
    <name type="scientific">Priestia taiwanensis</name>
    <dbReference type="NCBI Taxonomy" id="1347902"/>
    <lineage>
        <taxon>Bacteria</taxon>
        <taxon>Bacillati</taxon>
        <taxon>Bacillota</taxon>
        <taxon>Bacilli</taxon>
        <taxon>Bacillales</taxon>
        <taxon>Bacillaceae</taxon>
        <taxon>Priestia</taxon>
    </lineage>
</organism>
<gene>
    <name evidence="4" type="ORF">GCM10007140_18140</name>
</gene>
<dbReference type="InterPro" id="IPR036597">
    <property type="entry name" value="Fido-like_dom_sf"/>
</dbReference>
<dbReference type="InterPro" id="IPR040198">
    <property type="entry name" value="Fido_containing"/>
</dbReference>
<evidence type="ECO:0000256" key="1">
    <source>
        <dbReference type="PIRSR" id="PIRSR640198-1"/>
    </source>
</evidence>
<dbReference type="EMBL" id="BMFK01000001">
    <property type="protein sequence ID" value="GGE68439.1"/>
    <property type="molecule type" value="Genomic_DNA"/>
</dbReference>
<dbReference type="PROSITE" id="PS51459">
    <property type="entry name" value="FIDO"/>
    <property type="match status" value="1"/>
</dbReference>
<dbReference type="Pfam" id="PF02661">
    <property type="entry name" value="Fic"/>
    <property type="match status" value="1"/>
</dbReference>
<dbReference type="Proteomes" id="UP000605259">
    <property type="component" value="Unassembled WGS sequence"/>
</dbReference>